<name>A0A549T0A1_9HYPH</name>
<keyword evidence="1" id="KW-0732">Signal</keyword>
<protein>
    <recommendedName>
        <fullName evidence="2">Deoxyribonuclease NucA/NucB domain-containing protein</fullName>
    </recommendedName>
</protein>
<gene>
    <name evidence="3" type="ORF">FNA46_20470</name>
</gene>
<accession>A0A549T0A1</accession>
<sequence length="182" mass="19168">MYTKIFETWLDRQRRSVPKRVGSFCIATLLTSGAASAVAQQITFDGANLPCITYNIATAQQAGRPAQLTRTTNPQTINQNRQASCGGAYAQTVAQLNQQLGGVVMSCDEYAFASTTQGGAGSQSMIVPLIENNIQGGQLSGFYNSNNIGNGGNFTVATINVPQANQLNLGVVNGVHVCYGGN</sequence>
<feature type="domain" description="Deoxyribonuclease NucA/NucB" evidence="2">
    <location>
        <begin position="59"/>
        <end position="156"/>
    </location>
</feature>
<dbReference type="AlphaFoldDB" id="A0A549T0A1"/>
<dbReference type="Proteomes" id="UP000316801">
    <property type="component" value="Unassembled WGS sequence"/>
</dbReference>
<evidence type="ECO:0000313" key="3">
    <source>
        <dbReference type="EMBL" id="TRL35295.1"/>
    </source>
</evidence>
<comment type="caution">
    <text evidence="3">The sequence shown here is derived from an EMBL/GenBank/DDBJ whole genome shotgun (WGS) entry which is preliminary data.</text>
</comment>
<feature type="chain" id="PRO_5022176418" description="Deoxyribonuclease NucA/NucB domain-containing protein" evidence="1">
    <location>
        <begin position="38"/>
        <end position="182"/>
    </location>
</feature>
<reference evidence="3 4" key="1">
    <citation type="submission" date="2019-07" db="EMBL/GenBank/DDBJ databases">
        <title>Ln-dependent methylotrophs.</title>
        <authorList>
            <person name="Tani A."/>
        </authorList>
    </citation>
    <scope>NUCLEOTIDE SEQUENCE [LARGE SCALE GENOMIC DNA]</scope>
    <source>
        <strain evidence="3 4">SM12</strain>
    </source>
</reference>
<feature type="signal peptide" evidence="1">
    <location>
        <begin position="1"/>
        <end position="37"/>
    </location>
</feature>
<dbReference type="RefSeq" id="WP_143127070.1">
    <property type="nucleotide sequence ID" value="NZ_VJMG01000067.1"/>
</dbReference>
<keyword evidence="4" id="KW-1185">Reference proteome</keyword>
<dbReference type="EMBL" id="VJMG01000067">
    <property type="protein sequence ID" value="TRL35295.1"/>
    <property type="molecule type" value="Genomic_DNA"/>
</dbReference>
<organism evidence="3 4">
    <name type="scientific">Rhizobium straminoryzae</name>
    <dbReference type="NCBI Taxonomy" id="1387186"/>
    <lineage>
        <taxon>Bacteria</taxon>
        <taxon>Pseudomonadati</taxon>
        <taxon>Pseudomonadota</taxon>
        <taxon>Alphaproteobacteria</taxon>
        <taxon>Hyphomicrobiales</taxon>
        <taxon>Rhizobiaceae</taxon>
        <taxon>Rhizobium/Agrobacterium group</taxon>
        <taxon>Rhizobium</taxon>
    </lineage>
</organism>
<dbReference type="Pfam" id="PF14040">
    <property type="entry name" value="DNase_NucA_NucB"/>
    <property type="match status" value="1"/>
</dbReference>
<evidence type="ECO:0000313" key="4">
    <source>
        <dbReference type="Proteomes" id="UP000316801"/>
    </source>
</evidence>
<evidence type="ECO:0000259" key="2">
    <source>
        <dbReference type="Pfam" id="PF14040"/>
    </source>
</evidence>
<evidence type="ECO:0000256" key="1">
    <source>
        <dbReference type="SAM" id="SignalP"/>
    </source>
</evidence>
<proteinExistence type="predicted"/>
<dbReference type="InterPro" id="IPR029476">
    <property type="entry name" value="DNase_NucA_NucB"/>
</dbReference>